<keyword evidence="2" id="KW-1185">Reference proteome</keyword>
<comment type="caution">
    <text evidence="1">The sequence shown here is derived from an EMBL/GenBank/DDBJ whole genome shotgun (WGS) entry which is preliminary data.</text>
</comment>
<accession>A0ABX0UGS5</accession>
<sequence length="181" mass="21082">MASSSNTYEVREERSSAQLEYVFISVGRQIVPKIIQYTLTHQFEDRDVYNLGFGDYNDKSDQIEDHIKSGNGDAYKVFNTVLSTIPLFFERFADAILIVQGSDGGPDFIEKCQRTCIRKCHLSCRKFNQRVAIYRNFVEKHFSALSYHYWFLGGYTNDRMSLTTEKYILGRAYNAILMFKK</sequence>
<dbReference type="EMBL" id="JAASQJ010000001">
    <property type="protein sequence ID" value="NIJ51703.1"/>
    <property type="molecule type" value="Genomic_DNA"/>
</dbReference>
<dbReference type="InterPro" id="IPR053865">
    <property type="entry name" value="DUF6934"/>
</dbReference>
<dbReference type="Proteomes" id="UP001179181">
    <property type="component" value="Unassembled WGS sequence"/>
</dbReference>
<protein>
    <submittedName>
        <fullName evidence="1">Uncharacterized protein</fullName>
    </submittedName>
</protein>
<evidence type="ECO:0000313" key="2">
    <source>
        <dbReference type="Proteomes" id="UP001179181"/>
    </source>
</evidence>
<organism evidence="1 2">
    <name type="scientific">Dyadobacter arcticus</name>
    <dbReference type="NCBI Taxonomy" id="1078754"/>
    <lineage>
        <taxon>Bacteria</taxon>
        <taxon>Pseudomonadati</taxon>
        <taxon>Bacteroidota</taxon>
        <taxon>Cytophagia</taxon>
        <taxon>Cytophagales</taxon>
        <taxon>Spirosomataceae</taxon>
        <taxon>Dyadobacter</taxon>
    </lineage>
</organism>
<reference evidence="1 2" key="1">
    <citation type="submission" date="2020-03" db="EMBL/GenBank/DDBJ databases">
        <title>Genomic Encyclopedia of Type Strains, Phase IV (KMG-IV): sequencing the most valuable type-strain genomes for metagenomic binning, comparative biology and taxonomic classification.</title>
        <authorList>
            <person name="Goeker M."/>
        </authorList>
    </citation>
    <scope>NUCLEOTIDE SEQUENCE [LARGE SCALE GENOMIC DNA]</scope>
    <source>
        <strain evidence="1 2">DSM 102865</strain>
    </source>
</reference>
<dbReference type="Pfam" id="PF22028">
    <property type="entry name" value="DUF6934"/>
    <property type="match status" value="1"/>
</dbReference>
<name>A0ABX0UGS5_9BACT</name>
<dbReference type="RefSeq" id="WP_167267523.1">
    <property type="nucleotide sequence ID" value="NZ_JAASQJ010000001.1"/>
</dbReference>
<gene>
    <name evidence="1" type="ORF">FHS68_000859</name>
</gene>
<evidence type="ECO:0000313" key="1">
    <source>
        <dbReference type="EMBL" id="NIJ51703.1"/>
    </source>
</evidence>
<proteinExistence type="predicted"/>